<dbReference type="SMART" id="SM00862">
    <property type="entry name" value="Trans_reg_C"/>
    <property type="match status" value="1"/>
</dbReference>
<protein>
    <recommendedName>
        <fullName evidence="7">OmpR/PhoB-type domain-containing protein</fullName>
    </recommendedName>
</protein>
<keyword evidence="3" id="KW-0805">Transcription regulation</keyword>
<name>A0A0D0PY30_KITGR</name>
<feature type="domain" description="OmpR/PhoB-type" evidence="7">
    <location>
        <begin position="1"/>
        <end position="89"/>
    </location>
</feature>
<dbReference type="GO" id="GO:0043531">
    <property type="term" value="F:ADP binding"/>
    <property type="evidence" value="ECO:0007669"/>
    <property type="project" value="InterPro"/>
</dbReference>
<gene>
    <name evidence="8" type="ORF">TR51_05080</name>
</gene>
<comment type="caution">
    <text evidence="8">The sequence shown here is derived from an EMBL/GenBank/DDBJ whole genome shotgun (WGS) entry which is preliminary data.</text>
</comment>
<dbReference type="PROSITE" id="PS51755">
    <property type="entry name" value="OMPR_PHOB"/>
    <property type="match status" value="1"/>
</dbReference>
<organism evidence="8 9">
    <name type="scientific">Kitasatospora griseola</name>
    <name type="common">Streptomyces griseolosporeus</name>
    <dbReference type="NCBI Taxonomy" id="2064"/>
    <lineage>
        <taxon>Bacteria</taxon>
        <taxon>Bacillati</taxon>
        <taxon>Actinomycetota</taxon>
        <taxon>Actinomycetes</taxon>
        <taxon>Kitasatosporales</taxon>
        <taxon>Streptomycetaceae</taxon>
        <taxon>Kitasatospora</taxon>
    </lineage>
</organism>
<keyword evidence="2" id="KW-0902">Two-component regulatory system</keyword>
<dbReference type="PRINTS" id="PR00364">
    <property type="entry name" value="DISEASERSIST"/>
</dbReference>
<dbReference type="Gene3D" id="1.10.10.10">
    <property type="entry name" value="Winged helix-like DNA-binding domain superfamily/Winged helix DNA-binding domain"/>
    <property type="match status" value="1"/>
</dbReference>
<feature type="DNA-binding region" description="OmpR/PhoB-type" evidence="6">
    <location>
        <begin position="1"/>
        <end position="89"/>
    </location>
</feature>
<evidence type="ECO:0000256" key="5">
    <source>
        <dbReference type="ARBA" id="ARBA00023163"/>
    </source>
</evidence>
<evidence type="ECO:0000313" key="8">
    <source>
        <dbReference type="EMBL" id="KIQ67329.1"/>
    </source>
</evidence>
<evidence type="ECO:0000313" key="9">
    <source>
        <dbReference type="Proteomes" id="UP000032066"/>
    </source>
</evidence>
<dbReference type="GO" id="GO:0003677">
    <property type="term" value="F:DNA binding"/>
    <property type="evidence" value="ECO:0007669"/>
    <property type="project" value="UniProtKB-UniRule"/>
</dbReference>
<evidence type="ECO:0000256" key="4">
    <source>
        <dbReference type="ARBA" id="ARBA00023125"/>
    </source>
</evidence>
<dbReference type="InterPro" id="IPR016032">
    <property type="entry name" value="Sig_transdc_resp-reg_C-effctor"/>
</dbReference>
<dbReference type="SUPFAM" id="SSF46894">
    <property type="entry name" value="C-terminal effector domain of the bipartite response regulators"/>
    <property type="match status" value="1"/>
</dbReference>
<proteinExistence type="inferred from homology"/>
<dbReference type="PANTHER" id="PTHR35807">
    <property type="entry name" value="TRANSCRIPTIONAL REGULATOR REDD-RELATED"/>
    <property type="match status" value="1"/>
</dbReference>
<dbReference type="Pfam" id="PF03704">
    <property type="entry name" value="BTAD"/>
    <property type="match status" value="1"/>
</dbReference>
<dbReference type="GO" id="GO:0000160">
    <property type="term" value="P:phosphorelay signal transduction system"/>
    <property type="evidence" value="ECO:0007669"/>
    <property type="project" value="UniProtKB-KW"/>
</dbReference>
<dbReference type="Gene3D" id="1.25.40.10">
    <property type="entry name" value="Tetratricopeptide repeat domain"/>
    <property type="match status" value="1"/>
</dbReference>
<keyword evidence="9" id="KW-1185">Reference proteome</keyword>
<dbReference type="GO" id="GO:0006355">
    <property type="term" value="P:regulation of DNA-templated transcription"/>
    <property type="evidence" value="ECO:0007669"/>
    <property type="project" value="InterPro"/>
</dbReference>
<dbReference type="InterPro" id="IPR005158">
    <property type="entry name" value="BTAD"/>
</dbReference>
<dbReference type="SMART" id="SM01043">
    <property type="entry name" value="BTAD"/>
    <property type="match status" value="1"/>
</dbReference>
<dbReference type="InterPro" id="IPR011990">
    <property type="entry name" value="TPR-like_helical_dom_sf"/>
</dbReference>
<keyword evidence="5" id="KW-0804">Transcription</keyword>
<dbReference type="PATRIC" id="fig|2064.6.peg.1122"/>
<dbReference type="CDD" id="cd15831">
    <property type="entry name" value="BTAD"/>
    <property type="match status" value="1"/>
</dbReference>
<evidence type="ECO:0000256" key="2">
    <source>
        <dbReference type="ARBA" id="ARBA00023012"/>
    </source>
</evidence>
<dbReference type="EMBL" id="JXZB01000001">
    <property type="protein sequence ID" value="KIQ67329.1"/>
    <property type="molecule type" value="Genomic_DNA"/>
</dbReference>
<dbReference type="InterPro" id="IPR027417">
    <property type="entry name" value="P-loop_NTPase"/>
</dbReference>
<dbReference type="InterPro" id="IPR036388">
    <property type="entry name" value="WH-like_DNA-bd_sf"/>
</dbReference>
<evidence type="ECO:0000256" key="1">
    <source>
        <dbReference type="ARBA" id="ARBA00005820"/>
    </source>
</evidence>
<dbReference type="InterPro" id="IPR051677">
    <property type="entry name" value="AfsR-DnrI-RedD_regulator"/>
</dbReference>
<dbReference type="STRING" id="2064.TR51_05080"/>
<reference evidence="8 9" key="1">
    <citation type="submission" date="2015-02" db="EMBL/GenBank/DDBJ databases">
        <title>Draft genome sequence of Kitasatospora griseola MF730-N6, a bafilomycin, terpentecin and satosporin producer.</title>
        <authorList>
            <person name="Arens J.C."/>
            <person name="Haltli B."/>
            <person name="Kerr R.G."/>
        </authorList>
    </citation>
    <scope>NUCLEOTIDE SEQUENCE [LARGE SCALE GENOMIC DNA]</scope>
    <source>
        <strain evidence="8 9">MF730-N6</strain>
    </source>
</reference>
<sequence length="582" mass="63102">MRFRLLGQLTAETDRGPLHLGSFKQRAVLATLLGHPNTLLSTDLLTEAVWEDEPPRSARKNLQVYVSGLRGTLGADRLVHRPGGYQLQVSDEELDAQRFDALVRAGREAAARQADELAAGLLGEALRLWDGPPLPGLRHSSVLRAVAERLTSRYLGAVEDWAEVELRLGHAAPVAHTLADLTDRHPLRERLQAVHLLALHRAGRRAEALAAFAQLRQQLSRELGLSPGPELEACHRELLADRPAPRPARRTGRTVLPPDTTAFTGREAETAELVHAVRRADRPVVLTGPVGVGKTALAIRAAHALREDFPDGRLLVRLSDASGHPREPHSVAADLARLLTPDDRPQPTGPADPARTHGRWREWLAEHRALVVLDGVADERTARALLPPDGPATALVTGRTTLPGLGAAHRIDLAPFTAPEALALLSLLVGAHRVHAAPAAAERLVTACGLLPAAVRLAGYKLAALRHLPLAEFADRLADPHRALDELAVGETRLRDRLDTQWHALDPEQRHTLTRLSHHPWTPAFDLAHAGRALALPPAPALAALERLILAGVLPCPTEEVSAHTAHYALPRLTHLHAHLQP</sequence>
<dbReference type="SUPFAM" id="SSF52540">
    <property type="entry name" value="P-loop containing nucleoside triphosphate hydrolases"/>
    <property type="match status" value="1"/>
</dbReference>
<comment type="similarity">
    <text evidence="1">Belongs to the AfsR/DnrI/RedD regulatory family.</text>
</comment>
<dbReference type="AlphaFoldDB" id="A0A0D0PY30"/>
<dbReference type="Pfam" id="PF00486">
    <property type="entry name" value="Trans_reg_C"/>
    <property type="match status" value="1"/>
</dbReference>
<accession>A0A0D0PY30</accession>
<evidence type="ECO:0000256" key="6">
    <source>
        <dbReference type="PROSITE-ProRule" id="PRU01091"/>
    </source>
</evidence>
<dbReference type="InterPro" id="IPR001867">
    <property type="entry name" value="OmpR/PhoB-type_DNA-bd"/>
</dbReference>
<dbReference type="SUPFAM" id="SSF48452">
    <property type="entry name" value="TPR-like"/>
    <property type="match status" value="1"/>
</dbReference>
<dbReference type="Gene3D" id="3.40.50.300">
    <property type="entry name" value="P-loop containing nucleotide triphosphate hydrolases"/>
    <property type="match status" value="1"/>
</dbReference>
<evidence type="ECO:0000259" key="7">
    <source>
        <dbReference type="PROSITE" id="PS51755"/>
    </source>
</evidence>
<dbReference type="PANTHER" id="PTHR35807:SF1">
    <property type="entry name" value="TRANSCRIPTIONAL REGULATOR REDD"/>
    <property type="match status" value="1"/>
</dbReference>
<keyword evidence="4 6" id="KW-0238">DNA-binding</keyword>
<dbReference type="Proteomes" id="UP000032066">
    <property type="component" value="Unassembled WGS sequence"/>
</dbReference>
<evidence type="ECO:0000256" key="3">
    <source>
        <dbReference type="ARBA" id="ARBA00023015"/>
    </source>
</evidence>